<keyword evidence="3" id="KW-1185">Reference proteome</keyword>
<accession>A0AA88KSE7</accession>
<feature type="domain" description="RGS" evidence="1">
    <location>
        <begin position="322"/>
        <end position="450"/>
    </location>
</feature>
<evidence type="ECO:0000313" key="3">
    <source>
        <dbReference type="Proteomes" id="UP000816034"/>
    </source>
</evidence>
<dbReference type="RefSeq" id="XP_044555980.1">
    <property type="nucleotide sequence ID" value="XM_044693424.1"/>
</dbReference>
<dbReference type="PROSITE" id="PS50132">
    <property type="entry name" value="RGS"/>
    <property type="match status" value="1"/>
</dbReference>
<evidence type="ECO:0000313" key="2">
    <source>
        <dbReference type="EMBL" id="KAG2394086.1"/>
    </source>
</evidence>
<dbReference type="AlphaFoldDB" id="A0AA88KSE7"/>
<name>A0AA88KSE7_NAELO</name>
<dbReference type="InterPro" id="IPR044926">
    <property type="entry name" value="RGS_subdomain_2"/>
</dbReference>
<dbReference type="SUPFAM" id="SSF48097">
    <property type="entry name" value="Regulator of G-protein signaling, RGS"/>
    <property type="match status" value="1"/>
</dbReference>
<dbReference type="InterPro" id="IPR016137">
    <property type="entry name" value="RGS"/>
</dbReference>
<proteinExistence type="predicted"/>
<dbReference type="InterPro" id="IPR036305">
    <property type="entry name" value="RGS_sf"/>
</dbReference>
<dbReference type="GeneID" id="68096305"/>
<dbReference type="Proteomes" id="UP000816034">
    <property type="component" value="Unassembled WGS sequence"/>
</dbReference>
<organism evidence="2 3">
    <name type="scientific">Naegleria lovaniensis</name>
    <name type="common">Amoeba</name>
    <dbReference type="NCBI Taxonomy" id="51637"/>
    <lineage>
        <taxon>Eukaryota</taxon>
        <taxon>Discoba</taxon>
        <taxon>Heterolobosea</taxon>
        <taxon>Tetramitia</taxon>
        <taxon>Eutetramitia</taxon>
        <taxon>Vahlkampfiidae</taxon>
        <taxon>Naegleria</taxon>
    </lineage>
</organism>
<evidence type="ECO:0000259" key="1">
    <source>
        <dbReference type="PROSITE" id="PS50132"/>
    </source>
</evidence>
<dbReference type="Gene3D" id="1.10.167.10">
    <property type="entry name" value="Regulator of G-protein Signalling 4, domain 2"/>
    <property type="match status" value="1"/>
</dbReference>
<gene>
    <name evidence="2" type="ORF">C9374_003850</name>
</gene>
<protein>
    <recommendedName>
        <fullName evidence="1">RGS domain-containing protein</fullName>
    </recommendedName>
</protein>
<dbReference type="EMBL" id="PYSW02000001">
    <property type="protein sequence ID" value="KAG2394086.1"/>
    <property type="molecule type" value="Genomic_DNA"/>
</dbReference>
<sequence length="461" mass="53447">MLPTRADSNSTSSSPQDAAAHALSHLKVYNWDAFVQQMILSVESLSTQQQQPLTSNTTDSTKHPTTTIIEMITPDLATLSMHFTLLIQIRRYTRHGGCGFCTRRNVQVAEGYKSLLQLGILPIIVHAESEEEANQFFAQFTTNPLLVNMLRVSDSEYQWVEQLVSHSSEICRPLRLEALEDMGTWAKLQMISPYMKATQEGYQFNRDTEGKEYAKNSNLLVPKFLLVKNKQVVYEWDQALGDEAPEIFKDVLFHPHTTVWIHMNLLEECNETTFPYDQMKSVPRYRKVPKTLDFELVTKEQQEKEFLEIPNVKKDPQLIREKLDALLKDDTDRIHLKIFACQEFTLEYLLLWENIQEYKSLVSTMKDENRTITLTKVALHIYKKFIGTDNNLYNVTPLYPELKKKAEMIPNVVSHPQYFMSDECVNLFLEIEQYLLDSVLSAMYVRFLNSSRNKSTSCNLQ</sequence>
<reference evidence="2 3" key="1">
    <citation type="journal article" date="2018" name="BMC Genomics">
        <title>The genome of Naegleria lovaniensis, the basis for a comparative approach to unravel pathogenicity factors of the human pathogenic amoeba N. fowleri.</title>
        <authorList>
            <person name="Liechti N."/>
            <person name="Schurch N."/>
            <person name="Bruggmann R."/>
            <person name="Wittwer M."/>
        </authorList>
    </citation>
    <scope>NUCLEOTIDE SEQUENCE [LARGE SCALE GENOMIC DNA]</scope>
    <source>
        <strain evidence="2 3">ATCC 30569</strain>
    </source>
</reference>
<comment type="caution">
    <text evidence="2">The sequence shown here is derived from an EMBL/GenBank/DDBJ whole genome shotgun (WGS) entry which is preliminary data.</text>
</comment>
<dbReference type="Pfam" id="PF00615">
    <property type="entry name" value="RGS"/>
    <property type="match status" value="1"/>
</dbReference>